<dbReference type="Proteomes" id="UP000608594">
    <property type="component" value="Unassembled WGS sequence"/>
</dbReference>
<evidence type="ECO:0000256" key="1">
    <source>
        <dbReference type="SAM" id="MobiDB-lite"/>
    </source>
</evidence>
<evidence type="ECO:0000313" key="2">
    <source>
        <dbReference type="EMBL" id="MBC9246431.1"/>
    </source>
</evidence>
<dbReference type="InterPro" id="IPR007922">
    <property type="entry name" value="DciA-like"/>
</dbReference>
<dbReference type="RefSeq" id="WP_187792917.1">
    <property type="nucleotide sequence ID" value="NZ_JACOQL010000002.1"/>
</dbReference>
<gene>
    <name evidence="2" type="ORF">H4P12_06830</name>
</gene>
<keyword evidence="3" id="KW-1185">Reference proteome</keyword>
<sequence>MAQPLDQSRHQTRRRKRGFQAAATLLAERVQKAAEGRGFAVTRLLTHWPEIAGAQLANMTRPVKISHGRGSFGATLTLLTTGAVAPMVQMQLPALRERVNACYGYNAIQKIVVTQTAASGFAEGQAQFTPAPAKPATPSPEVQAEAREVADQFTDPTLAEAMARLAMNIKTRDKRTNRKDFQC</sequence>
<protein>
    <submittedName>
        <fullName evidence="2">DUF721 domain-containing protein</fullName>
    </submittedName>
</protein>
<evidence type="ECO:0000313" key="3">
    <source>
        <dbReference type="Proteomes" id="UP000608594"/>
    </source>
</evidence>
<dbReference type="Pfam" id="PF05258">
    <property type="entry name" value="DciA"/>
    <property type="match status" value="1"/>
</dbReference>
<accession>A0A926JAU6</accession>
<dbReference type="InterPro" id="IPR010593">
    <property type="entry name" value="DUF1159"/>
</dbReference>
<feature type="region of interest" description="Disordered" evidence="1">
    <location>
        <begin position="128"/>
        <end position="147"/>
    </location>
</feature>
<organism evidence="2 3">
    <name type="scientific">Paracoccus amoyensis</name>
    <dbReference type="NCBI Taxonomy" id="2760093"/>
    <lineage>
        <taxon>Bacteria</taxon>
        <taxon>Pseudomonadati</taxon>
        <taxon>Pseudomonadota</taxon>
        <taxon>Alphaproteobacteria</taxon>
        <taxon>Rhodobacterales</taxon>
        <taxon>Paracoccaceae</taxon>
        <taxon>Paracoccus</taxon>
    </lineage>
</organism>
<proteinExistence type="predicted"/>
<dbReference type="EMBL" id="JACOQL010000002">
    <property type="protein sequence ID" value="MBC9246431.1"/>
    <property type="molecule type" value="Genomic_DNA"/>
</dbReference>
<reference evidence="2" key="1">
    <citation type="submission" date="2020-08" db="EMBL/GenBank/DDBJ databases">
        <title>Paracoccus amoyensis sp. nov., isolated from the surface seawater at coast of Xiamen, Fujian.</title>
        <authorList>
            <person name="Lyu L."/>
        </authorList>
    </citation>
    <scope>NUCLEOTIDE SEQUENCE</scope>
    <source>
        <strain evidence="2">11-3</strain>
    </source>
</reference>
<comment type="caution">
    <text evidence="2">The sequence shown here is derived from an EMBL/GenBank/DDBJ whole genome shotgun (WGS) entry which is preliminary data.</text>
</comment>
<dbReference type="AlphaFoldDB" id="A0A926JAU6"/>
<dbReference type="PIRSF" id="PIRSF032064">
    <property type="entry name" value="UCP032064"/>
    <property type="match status" value="1"/>
</dbReference>
<name>A0A926JAU6_9RHOB</name>